<name>A0A6H9YIU4_9ACTN</name>
<dbReference type="EMBL" id="WBMT01000034">
    <property type="protein sequence ID" value="KAB2339672.1"/>
    <property type="molecule type" value="Genomic_DNA"/>
</dbReference>
<accession>A0A6H9YIU4</accession>
<evidence type="ECO:0000256" key="2">
    <source>
        <dbReference type="ARBA" id="ARBA00022801"/>
    </source>
</evidence>
<evidence type="ECO:0000313" key="4">
    <source>
        <dbReference type="EMBL" id="KAB2339672.1"/>
    </source>
</evidence>
<dbReference type="Pfam" id="PF00975">
    <property type="entry name" value="Thioesterase"/>
    <property type="match status" value="1"/>
</dbReference>
<dbReference type="InterPro" id="IPR020802">
    <property type="entry name" value="TesA-like"/>
</dbReference>
<dbReference type="Proteomes" id="UP000468735">
    <property type="component" value="Unassembled WGS sequence"/>
</dbReference>
<keyword evidence="5" id="KW-1185">Reference proteome</keyword>
<comment type="similarity">
    <text evidence="1">Belongs to the thioesterase family.</text>
</comment>
<dbReference type="OrthoDB" id="8480037at2"/>
<dbReference type="SUPFAM" id="SSF53474">
    <property type="entry name" value="alpha/beta-Hydrolases"/>
    <property type="match status" value="1"/>
</dbReference>
<organism evidence="4 5">
    <name type="scientific">Actinomadura rudentiformis</name>
    <dbReference type="NCBI Taxonomy" id="359158"/>
    <lineage>
        <taxon>Bacteria</taxon>
        <taxon>Bacillati</taxon>
        <taxon>Actinomycetota</taxon>
        <taxon>Actinomycetes</taxon>
        <taxon>Streptosporangiales</taxon>
        <taxon>Thermomonosporaceae</taxon>
        <taxon>Actinomadura</taxon>
    </lineage>
</organism>
<dbReference type="InterPro" id="IPR001031">
    <property type="entry name" value="Thioesterase"/>
</dbReference>
<dbReference type="GO" id="GO:0008610">
    <property type="term" value="P:lipid biosynthetic process"/>
    <property type="evidence" value="ECO:0007669"/>
    <property type="project" value="TreeGrafter"/>
</dbReference>
<evidence type="ECO:0000256" key="1">
    <source>
        <dbReference type="ARBA" id="ARBA00007169"/>
    </source>
</evidence>
<dbReference type="Gene3D" id="3.40.50.1820">
    <property type="entry name" value="alpha/beta hydrolase"/>
    <property type="match status" value="1"/>
</dbReference>
<dbReference type="RefSeq" id="WP_151570723.1">
    <property type="nucleotide sequence ID" value="NZ_WBMT01000034.1"/>
</dbReference>
<dbReference type="InterPro" id="IPR012223">
    <property type="entry name" value="TEII"/>
</dbReference>
<evidence type="ECO:0000259" key="3">
    <source>
        <dbReference type="SMART" id="SM00824"/>
    </source>
</evidence>
<dbReference type="SMART" id="SM00824">
    <property type="entry name" value="PKS_TE"/>
    <property type="match status" value="1"/>
</dbReference>
<proteinExistence type="inferred from homology"/>
<dbReference type="GO" id="GO:0016787">
    <property type="term" value="F:hydrolase activity"/>
    <property type="evidence" value="ECO:0007669"/>
    <property type="project" value="UniProtKB-KW"/>
</dbReference>
<sequence length="258" mass="28068">MADDRWLLEPEAAGPPPVRVYCFPPAGGDPRAFLEWQPLLGADAQITAICLPGRWHRAEEPPPASLAAIADTVAAVITETGDRPYLLFGHSMGAIMAFEVARRLSADGDGGSGSLRHLVVSGCTAPRHNPSAYITWSDGNHGQAFAEAAAEFLGLPAEFSTADREVQDLLLADLRDDVRIFAGYRYAAAPPLTVPISVICGRDDPHVDRAGVEDWRHESQEGARLHWPEGDHFYLDRDPVKVLDVLRPLTVAEHIEVI</sequence>
<dbReference type="PANTHER" id="PTHR11487">
    <property type="entry name" value="THIOESTERASE"/>
    <property type="match status" value="1"/>
</dbReference>
<reference evidence="4 5" key="1">
    <citation type="submission" date="2019-09" db="EMBL/GenBank/DDBJ databases">
        <title>Actinomadura physcomitrii sp. nov., a novel actinomycete isolated from moss [Physcomitrium sphaericum (Ludw) Fuernr].</title>
        <authorList>
            <person name="Zhuang X."/>
            <person name="Liu C."/>
        </authorList>
    </citation>
    <scope>NUCLEOTIDE SEQUENCE [LARGE SCALE GENOMIC DNA]</scope>
    <source>
        <strain evidence="4 5">HMC1</strain>
    </source>
</reference>
<gene>
    <name evidence="4" type="ORF">F8566_47550</name>
</gene>
<dbReference type="InterPro" id="IPR029058">
    <property type="entry name" value="AB_hydrolase_fold"/>
</dbReference>
<dbReference type="AlphaFoldDB" id="A0A6H9YIU4"/>
<dbReference type="PANTHER" id="PTHR11487:SF0">
    <property type="entry name" value="S-ACYL FATTY ACID SYNTHASE THIOESTERASE, MEDIUM CHAIN"/>
    <property type="match status" value="1"/>
</dbReference>
<protein>
    <submittedName>
        <fullName evidence="4">Thioesterase</fullName>
    </submittedName>
</protein>
<comment type="caution">
    <text evidence="4">The sequence shown here is derived from an EMBL/GenBank/DDBJ whole genome shotgun (WGS) entry which is preliminary data.</text>
</comment>
<evidence type="ECO:0000313" key="5">
    <source>
        <dbReference type="Proteomes" id="UP000468735"/>
    </source>
</evidence>
<feature type="domain" description="Thioesterase TesA-like" evidence="3">
    <location>
        <begin position="21"/>
        <end position="246"/>
    </location>
</feature>
<keyword evidence="2" id="KW-0378">Hydrolase</keyword>